<feature type="signal peptide" evidence="2">
    <location>
        <begin position="1"/>
        <end position="22"/>
    </location>
</feature>
<protein>
    <submittedName>
        <fullName evidence="3">Uncharacterized protein</fullName>
    </submittedName>
</protein>
<evidence type="ECO:0000313" key="5">
    <source>
        <dbReference type="Proteomes" id="UP001223420"/>
    </source>
</evidence>
<dbReference type="EMBL" id="JAUSWL010000003">
    <property type="protein sequence ID" value="MDQ0543100.1"/>
    <property type="molecule type" value="Genomic_DNA"/>
</dbReference>
<dbReference type="Proteomes" id="UP001223420">
    <property type="component" value="Unassembled WGS sequence"/>
</dbReference>
<evidence type="ECO:0000313" key="6">
    <source>
        <dbReference type="Proteomes" id="UP001432995"/>
    </source>
</evidence>
<comment type="caution">
    <text evidence="3">The sequence shown here is derived from an EMBL/GenBank/DDBJ whole genome shotgun (WGS) entry which is preliminary data.</text>
</comment>
<keyword evidence="1" id="KW-0472">Membrane</keyword>
<dbReference type="EMBL" id="JBELQD010000022">
    <property type="protein sequence ID" value="MER2290245.1"/>
    <property type="molecule type" value="Genomic_DNA"/>
</dbReference>
<sequence>MSTPITIAVALVVCGAALTAFAFTRAPRSKDFAGWDVMFMSGIGAVALGFLATLVEVVTG</sequence>
<keyword evidence="1" id="KW-0812">Transmembrane</keyword>
<evidence type="ECO:0000313" key="4">
    <source>
        <dbReference type="EMBL" id="MER2290245.1"/>
    </source>
</evidence>
<keyword evidence="1" id="KW-1133">Transmembrane helix</keyword>
<dbReference type="GeneID" id="90833933"/>
<dbReference type="RefSeq" id="WP_007566108.1">
    <property type="nucleotide sequence ID" value="NZ_CP033231.1"/>
</dbReference>
<dbReference type="AlphaFoldDB" id="A0AAJ1WVV8"/>
<keyword evidence="6" id="KW-1185">Reference proteome</keyword>
<feature type="chain" id="PRO_5042612904" evidence="2">
    <location>
        <begin position="23"/>
        <end position="60"/>
    </location>
</feature>
<gene>
    <name evidence="4" type="ORF">ABS770_18420</name>
    <name evidence="3" type="ORF">QO001_002026</name>
</gene>
<feature type="transmembrane region" description="Helical" evidence="1">
    <location>
        <begin position="38"/>
        <end position="58"/>
    </location>
</feature>
<evidence type="ECO:0000313" key="3">
    <source>
        <dbReference type="EMBL" id="MDQ0543100.1"/>
    </source>
</evidence>
<name>A0AAJ1WVV8_9HYPH</name>
<evidence type="ECO:0000256" key="2">
    <source>
        <dbReference type="SAM" id="SignalP"/>
    </source>
</evidence>
<accession>A0AAJ1WVV8</accession>
<proteinExistence type="predicted"/>
<keyword evidence="2" id="KW-0732">Signal</keyword>
<evidence type="ECO:0000256" key="1">
    <source>
        <dbReference type="SAM" id="Phobius"/>
    </source>
</evidence>
<reference evidence="4" key="2">
    <citation type="submission" date="2024-06" db="EMBL/GenBank/DDBJ databases">
        <authorList>
            <person name="Campbell A.G."/>
        </authorList>
    </citation>
    <scope>NUCLEOTIDE SEQUENCE</scope>
    <source>
        <strain evidence="4">EM17</strain>
    </source>
</reference>
<reference evidence="3" key="1">
    <citation type="submission" date="2023-07" db="EMBL/GenBank/DDBJ databases">
        <title>Genomic Encyclopedia of Type Strains, Phase IV (KMG-IV): sequencing the most valuable type-strain genomes for metagenomic binning, comparative biology and taxonomic classification.</title>
        <authorList>
            <person name="Goeker M."/>
        </authorList>
    </citation>
    <scope>NUCLEOTIDE SEQUENCE</scope>
    <source>
        <strain evidence="3">DSM 19569</strain>
    </source>
</reference>
<organism evidence="3 5">
    <name type="scientific">Methylobacterium brachiatum</name>
    <dbReference type="NCBI Taxonomy" id="269660"/>
    <lineage>
        <taxon>Bacteria</taxon>
        <taxon>Pseudomonadati</taxon>
        <taxon>Pseudomonadota</taxon>
        <taxon>Alphaproteobacteria</taxon>
        <taxon>Hyphomicrobiales</taxon>
        <taxon>Methylobacteriaceae</taxon>
        <taxon>Methylobacterium</taxon>
    </lineage>
</organism>
<dbReference type="Proteomes" id="UP001432995">
    <property type="component" value="Unassembled WGS sequence"/>
</dbReference>